<gene>
    <name evidence="1" type="ORF">Fot_29958</name>
</gene>
<accession>A0ABD1TTD2</accession>
<sequence length="101" mass="10903">MALPQLLPSSSSSIIFHKSLLNPANYSVILPPPPPAAAGTQLPSLLSFLIFQKIPHQLPKIRRCSGVAAVSPATCSFSWGYTLFTDFRIPLPHDDAHSPPD</sequence>
<proteinExistence type="predicted"/>
<keyword evidence="2" id="KW-1185">Reference proteome</keyword>
<reference evidence="2" key="1">
    <citation type="submission" date="2024-07" db="EMBL/GenBank/DDBJ databases">
        <title>Two chromosome-level genome assemblies of Korean endemic species Abeliophyllum distichum and Forsythia ovata (Oleaceae).</title>
        <authorList>
            <person name="Jang H."/>
        </authorList>
    </citation>
    <scope>NUCLEOTIDE SEQUENCE [LARGE SCALE GENOMIC DNA]</scope>
</reference>
<comment type="caution">
    <text evidence="1">The sequence shown here is derived from an EMBL/GenBank/DDBJ whole genome shotgun (WGS) entry which is preliminary data.</text>
</comment>
<dbReference type="AlphaFoldDB" id="A0ABD1TTD2"/>
<dbReference type="Proteomes" id="UP001604277">
    <property type="component" value="Unassembled WGS sequence"/>
</dbReference>
<evidence type="ECO:0000313" key="2">
    <source>
        <dbReference type="Proteomes" id="UP001604277"/>
    </source>
</evidence>
<evidence type="ECO:0000313" key="1">
    <source>
        <dbReference type="EMBL" id="KAL2515987.1"/>
    </source>
</evidence>
<protein>
    <submittedName>
        <fullName evidence="1">Uncharacterized protein</fullName>
    </submittedName>
</protein>
<dbReference type="EMBL" id="JBFOLJ010000008">
    <property type="protein sequence ID" value="KAL2515987.1"/>
    <property type="molecule type" value="Genomic_DNA"/>
</dbReference>
<name>A0ABD1TTD2_9LAMI</name>
<organism evidence="1 2">
    <name type="scientific">Forsythia ovata</name>
    <dbReference type="NCBI Taxonomy" id="205694"/>
    <lineage>
        <taxon>Eukaryota</taxon>
        <taxon>Viridiplantae</taxon>
        <taxon>Streptophyta</taxon>
        <taxon>Embryophyta</taxon>
        <taxon>Tracheophyta</taxon>
        <taxon>Spermatophyta</taxon>
        <taxon>Magnoliopsida</taxon>
        <taxon>eudicotyledons</taxon>
        <taxon>Gunneridae</taxon>
        <taxon>Pentapetalae</taxon>
        <taxon>asterids</taxon>
        <taxon>lamiids</taxon>
        <taxon>Lamiales</taxon>
        <taxon>Oleaceae</taxon>
        <taxon>Forsythieae</taxon>
        <taxon>Forsythia</taxon>
    </lineage>
</organism>